<dbReference type="PANTHER" id="PTHR16222:SF12">
    <property type="entry name" value="ADP-RIBOSYLGLYCOHYDROLASE-RELATED"/>
    <property type="match status" value="1"/>
</dbReference>
<evidence type="ECO:0008006" key="3">
    <source>
        <dbReference type="Google" id="ProtNLM"/>
    </source>
</evidence>
<protein>
    <recommendedName>
        <fullName evidence="3">ADP-ribosylglycohydrolase</fullName>
    </recommendedName>
</protein>
<organism evidence="1 2">
    <name type="scientific">Kitasatospora kazusensis</name>
    <dbReference type="NCBI Taxonomy" id="407974"/>
    <lineage>
        <taxon>Bacteria</taxon>
        <taxon>Bacillati</taxon>
        <taxon>Actinomycetota</taxon>
        <taxon>Actinomycetes</taxon>
        <taxon>Kitasatosporales</taxon>
        <taxon>Streptomycetaceae</taxon>
        <taxon>Kitasatospora</taxon>
    </lineage>
</organism>
<dbReference type="InterPro" id="IPR005502">
    <property type="entry name" value="Ribosyl_crysJ1"/>
</dbReference>
<evidence type="ECO:0000313" key="2">
    <source>
        <dbReference type="Proteomes" id="UP001422759"/>
    </source>
</evidence>
<dbReference type="EMBL" id="BAAANT010000061">
    <property type="protein sequence ID" value="GAA2157625.1"/>
    <property type="molecule type" value="Genomic_DNA"/>
</dbReference>
<comment type="caution">
    <text evidence="1">The sequence shown here is derived from an EMBL/GenBank/DDBJ whole genome shotgun (WGS) entry which is preliminary data.</text>
</comment>
<name>A0ABN3AAV7_9ACTN</name>
<dbReference type="InterPro" id="IPR050792">
    <property type="entry name" value="ADP-ribosylglycohydrolase"/>
</dbReference>
<dbReference type="PANTHER" id="PTHR16222">
    <property type="entry name" value="ADP-RIBOSYLGLYCOHYDROLASE"/>
    <property type="match status" value="1"/>
</dbReference>
<dbReference type="Proteomes" id="UP001422759">
    <property type="component" value="Unassembled WGS sequence"/>
</dbReference>
<accession>A0ABN3AAV7</accession>
<dbReference type="Gene3D" id="1.10.4080.10">
    <property type="entry name" value="ADP-ribosylation/Crystallin J1"/>
    <property type="match status" value="1"/>
</dbReference>
<gene>
    <name evidence="1" type="ORF">GCM10009760_59940</name>
</gene>
<keyword evidence="2" id="KW-1185">Reference proteome</keyword>
<reference evidence="1 2" key="1">
    <citation type="journal article" date="2019" name="Int. J. Syst. Evol. Microbiol.">
        <title>The Global Catalogue of Microorganisms (GCM) 10K type strain sequencing project: providing services to taxonomists for standard genome sequencing and annotation.</title>
        <authorList>
            <consortium name="The Broad Institute Genomics Platform"/>
            <consortium name="The Broad Institute Genome Sequencing Center for Infectious Disease"/>
            <person name="Wu L."/>
            <person name="Ma J."/>
        </authorList>
    </citation>
    <scope>NUCLEOTIDE SEQUENCE [LARGE SCALE GENOMIC DNA]</scope>
    <source>
        <strain evidence="1 2">JCM 14560</strain>
    </source>
</reference>
<proteinExistence type="predicted"/>
<dbReference type="Pfam" id="PF03747">
    <property type="entry name" value="ADP_ribosyl_GH"/>
    <property type="match status" value="1"/>
</dbReference>
<sequence>MTDQSLPVTSLPRFDHRAAARDSLYGLAVGDAFGAQFFVPENLPALRERRLPAGPWPWTDDTEMACSVSAVLRSRGTVNEWELAQSFARRHDFDRGYGPAMNRLLRQIREGGSWRELAAGLFDGQGSFGNGSAMRVAPLGAWFAADLEETAWQAARSAGVTHTHPEAVAGGVAVAVAAACAARSRGRRITPQELLQPVLGLTPAGKVRDGVAEALELLDQPHVELAAHRLGNGRQVSAVDTVPFTLWCAARYLDDFEAGLWATASAGGDVDTTCAIVGGILAARLGVPGIPGSWCAAVEPLPQWLESDRVGTDASRADFPRLTPVSRPKPIRVPDLVWTPGQWQRIRHGVQAQAMEEKWDAFLDGDRLLFCRSWTGHCVFEVTVEPSPQGWRPVSARVESARDRYRRGTDEAESTFLEMLLNRYFGKADRPDLWERYQRLRFGS</sequence>
<dbReference type="InterPro" id="IPR036705">
    <property type="entry name" value="Ribosyl_crysJ1_sf"/>
</dbReference>
<evidence type="ECO:0000313" key="1">
    <source>
        <dbReference type="EMBL" id="GAA2157625.1"/>
    </source>
</evidence>
<dbReference type="SUPFAM" id="SSF101478">
    <property type="entry name" value="ADP-ribosylglycohydrolase"/>
    <property type="match status" value="1"/>
</dbReference>